<sequence>MDLNFINEWLSQLGLEGDLLTYAVIGIQSIFIIIAGYIIYQITRLIINKTIHRMLKKAPERWYKSLVNSGFFKRCANLAPVLLINLFIPVVFVDDFEKWQGPLQTAIGIYLTWIITSILLALANVIAIAYEYSSKAREVPITGVIQVAKLILVLMAIIISVAIVMNKSPMYLLSGFGAMTAILMVVFRDTLMGFVAGVQLATNRMVGIGDWIQVPDSDVDGTVQEVGLITVKVENWDKTTVYLPTYVLIHQSFKNWQGMINSGGRRIKRSLMLDLDSAQILDDETLESLASNYFNESLDEWLKRHQINKPVSNLTAFRCYVQDYVSHHEEIRDDMTLMVRLLEPTASGLPLEIYAFSKQTSWADYEKIQSILFEYLYTIMADFNLSYYQYFPKTQHIKQVPSKQRAESSEAEAESEDNTENGEQ</sequence>
<dbReference type="OrthoDB" id="9775207at2"/>
<feature type="transmembrane region" description="Helical" evidence="7">
    <location>
        <begin position="107"/>
        <end position="129"/>
    </location>
</feature>
<dbReference type="GO" id="GO:0071470">
    <property type="term" value="P:cellular response to osmotic stress"/>
    <property type="evidence" value="ECO:0007669"/>
    <property type="project" value="InterPro"/>
</dbReference>
<name>A0A432XPA7_9GAMM</name>
<keyword evidence="3 7" id="KW-0812">Transmembrane</keyword>
<dbReference type="InterPro" id="IPR006685">
    <property type="entry name" value="MscS_channel_2nd"/>
</dbReference>
<dbReference type="RefSeq" id="WP_110576196.1">
    <property type="nucleotide sequence ID" value="NZ_PIPV01000014.1"/>
</dbReference>
<dbReference type="EMBL" id="PIPV01000014">
    <property type="protein sequence ID" value="RUO50512.1"/>
    <property type="molecule type" value="Genomic_DNA"/>
</dbReference>
<dbReference type="GO" id="GO:0008381">
    <property type="term" value="F:mechanosensitive monoatomic ion channel activity"/>
    <property type="evidence" value="ECO:0007669"/>
    <property type="project" value="InterPro"/>
</dbReference>
<evidence type="ECO:0000256" key="1">
    <source>
        <dbReference type="ARBA" id="ARBA00004127"/>
    </source>
</evidence>
<accession>A0A432XPA7</accession>
<keyword evidence="5 7" id="KW-0472">Membrane</keyword>
<feature type="transmembrane region" description="Helical" evidence="7">
    <location>
        <begin position="20"/>
        <end position="47"/>
    </location>
</feature>
<comment type="subcellular location">
    <subcellularLocation>
        <location evidence="1">Endomembrane system</location>
        <topology evidence="1">Multi-pass membrane protein</topology>
    </subcellularLocation>
</comment>
<dbReference type="InterPro" id="IPR030192">
    <property type="entry name" value="YbdG"/>
</dbReference>
<evidence type="ECO:0000256" key="3">
    <source>
        <dbReference type="ARBA" id="ARBA00022692"/>
    </source>
</evidence>
<feature type="transmembrane region" description="Helical" evidence="7">
    <location>
        <begin position="71"/>
        <end position="92"/>
    </location>
</feature>
<protein>
    <submittedName>
        <fullName evidence="10">Mechanosensitive ion channel protein MscS</fullName>
    </submittedName>
</protein>
<dbReference type="InterPro" id="IPR010920">
    <property type="entry name" value="LSM_dom_sf"/>
</dbReference>
<feature type="transmembrane region" description="Helical" evidence="7">
    <location>
        <begin position="170"/>
        <end position="187"/>
    </location>
</feature>
<evidence type="ECO:0000313" key="11">
    <source>
        <dbReference type="Proteomes" id="UP000287330"/>
    </source>
</evidence>
<dbReference type="InterPro" id="IPR049278">
    <property type="entry name" value="MS_channel_C"/>
</dbReference>
<dbReference type="Pfam" id="PF00924">
    <property type="entry name" value="MS_channel_2nd"/>
    <property type="match status" value="1"/>
</dbReference>
<feature type="region of interest" description="Disordered" evidence="6">
    <location>
        <begin position="399"/>
        <end position="424"/>
    </location>
</feature>
<feature type="domain" description="Mechanosensitive ion channel MscS C-terminal" evidence="9">
    <location>
        <begin position="321"/>
        <end position="373"/>
    </location>
</feature>
<dbReference type="GO" id="GO:0012505">
    <property type="term" value="C:endomembrane system"/>
    <property type="evidence" value="ECO:0007669"/>
    <property type="project" value="UniProtKB-SubCell"/>
</dbReference>
<feature type="domain" description="Mechanosensitive ion channel MscS" evidence="8">
    <location>
        <begin position="189"/>
        <end position="257"/>
    </location>
</feature>
<dbReference type="GO" id="GO:0005886">
    <property type="term" value="C:plasma membrane"/>
    <property type="evidence" value="ECO:0007669"/>
    <property type="project" value="TreeGrafter"/>
</dbReference>
<dbReference type="PANTHER" id="PTHR30414:SF0">
    <property type="entry name" value="MINICONDUCTANCE MECHANOSENSITIVE CHANNEL YBDG"/>
    <property type="match status" value="1"/>
</dbReference>
<evidence type="ECO:0000256" key="2">
    <source>
        <dbReference type="ARBA" id="ARBA00008017"/>
    </source>
</evidence>
<dbReference type="Proteomes" id="UP000287330">
    <property type="component" value="Unassembled WGS sequence"/>
</dbReference>
<organism evidence="10 11">
    <name type="scientific">Idiomarina fontislapidosi</name>
    <dbReference type="NCBI Taxonomy" id="263723"/>
    <lineage>
        <taxon>Bacteria</taxon>
        <taxon>Pseudomonadati</taxon>
        <taxon>Pseudomonadota</taxon>
        <taxon>Gammaproteobacteria</taxon>
        <taxon>Alteromonadales</taxon>
        <taxon>Idiomarinaceae</taxon>
        <taxon>Idiomarina</taxon>
    </lineage>
</organism>
<evidence type="ECO:0000259" key="9">
    <source>
        <dbReference type="Pfam" id="PF21082"/>
    </source>
</evidence>
<evidence type="ECO:0000256" key="4">
    <source>
        <dbReference type="ARBA" id="ARBA00022989"/>
    </source>
</evidence>
<dbReference type="Pfam" id="PF21082">
    <property type="entry name" value="MS_channel_3rd"/>
    <property type="match status" value="1"/>
</dbReference>
<keyword evidence="4 7" id="KW-1133">Transmembrane helix</keyword>
<dbReference type="Gene3D" id="2.30.30.60">
    <property type="match status" value="1"/>
</dbReference>
<evidence type="ECO:0000256" key="5">
    <source>
        <dbReference type="ARBA" id="ARBA00023136"/>
    </source>
</evidence>
<keyword evidence="11" id="KW-1185">Reference proteome</keyword>
<evidence type="ECO:0000256" key="6">
    <source>
        <dbReference type="SAM" id="MobiDB-lite"/>
    </source>
</evidence>
<dbReference type="AlphaFoldDB" id="A0A432XPA7"/>
<dbReference type="PANTHER" id="PTHR30414">
    <property type="entry name" value="MINICONDUCTANCE MECHANOSENSITIVE CHANNEL YBDG"/>
    <property type="match status" value="1"/>
</dbReference>
<evidence type="ECO:0000259" key="8">
    <source>
        <dbReference type="Pfam" id="PF00924"/>
    </source>
</evidence>
<gene>
    <name evidence="10" type="ORF">CWE25_12405</name>
</gene>
<feature type="compositionally biased region" description="Acidic residues" evidence="6">
    <location>
        <begin position="409"/>
        <end position="424"/>
    </location>
</feature>
<evidence type="ECO:0000256" key="7">
    <source>
        <dbReference type="SAM" id="Phobius"/>
    </source>
</evidence>
<dbReference type="InterPro" id="IPR023408">
    <property type="entry name" value="MscS_beta-dom_sf"/>
</dbReference>
<reference evidence="11" key="1">
    <citation type="journal article" date="2018" name="Front. Microbiol.">
        <title>Genome-Based Analysis Reveals the Taxonomy and Diversity of the Family Idiomarinaceae.</title>
        <authorList>
            <person name="Liu Y."/>
            <person name="Lai Q."/>
            <person name="Shao Z."/>
        </authorList>
    </citation>
    <scope>NUCLEOTIDE SEQUENCE [LARGE SCALE GENOMIC DNA]</scope>
    <source>
        <strain evidence="11">F23</strain>
    </source>
</reference>
<evidence type="ECO:0000313" key="10">
    <source>
        <dbReference type="EMBL" id="RUO50512.1"/>
    </source>
</evidence>
<comment type="similarity">
    <text evidence="2">Belongs to the MscS (TC 1.A.23) family.</text>
</comment>
<feature type="transmembrane region" description="Helical" evidence="7">
    <location>
        <begin position="141"/>
        <end position="164"/>
    </location>
</feature>
<proteinExistence type="inferred from homology"/>
<dbReference type="SUPFAM" id="SSF50182">
    <property type="entry name" value="Sm-like ribonucleoproteins"/>
    <property type="match status" value="1"/>
</dbReference>
<comment type="caution">
    <text evidence="10">The sequence shown here is derived from an EMBL/GenBank/DDBJ whole genome shotgun (WGS) entry which is preliminary data.</text>
</comment>